<reference evidence="2" key="1">
    <citation type="journal article" date="2023" name="Mol. Phylogenet. Evol.">
        <title>Genome-scale phylogeny and comparative genomics of the fungal order Sordariales.</title>
        <authorList>
            <person name="Hensen N."/>
            <person name="Bonometti L."/>
            <person name="Westerberg I."/>
            <person name="Brannstrom I.O."/>
            <person name="Guillou S."/>
            <person name="Cros-Aarteil S."/>
            <person name="Calhoun S."/>
            <person name="Haridas S."/>
            <person name="Kuo A."/>
            <person name="Mondo S."/>
            <person name="Pangilinan J."/>
            <person name="Riley R."/>
            <person name="LaButti K."/>
            <person name="Andreopoulos B."/>
            <person name="Lipzen A."/>
            <person name="Chen C."/>
            <person name="Yan M."/>
            <person name="Daum C."/>
            <person name="Ng V."/>
            <person name="Clum A."/>
            <person name="Steindorff A."/>
            <person name="Ohm R.A."/>
            <person name="Martin F."/>
            <person name="Silar P."/>
            <person name="Natvig D.O."/>
            <person name="Lalanne C."/>
            <person name="Gautier V."/>
            <person name="Ament-Velasquez S.L."/>
            <person name="Kruys A."/>
            <person name="Hutchinson M.I."/>
            <person name="Powell A.J."/>
            <person name="Barry K."/>
            <person name="Miller A.N."/>
            <person name="Grigoriev I.V."/>
            <person name="Debuchy R."/>
            <person name="Gladieux P."/>
            <person name="Hiltunen Thoren M."/>
            <person name="Johannesson H."/>
        </authorList>
    </citation>
    <scope>NUCLEOTIDE SEQUENCE</scope>
    <source>
        <strain evidence="2">CBS 315.58</strain>
    </source>
</reference>
<evidence type="ECO:0000313" key="3">
    <source>
        <dbReference type="Proteomes" id="UP001303160"/>
    </source>
</evidence>
<dbReference type="SUPFAM" id="SSF55486">
    <property type="entry name" value="Metalloproteases ('zincins'), catalytic domain"/>
    <property type="match status" value="1"/>
</dbReference>
<reference evidence="2" key="2">
    <citation type="submission" date="2023-05" db="EMBL/GenBank/DDBJ databases">
        <authorList>
            <consortium name="Lawrence Berkeley National Laboratory"/>
            <person name="Steindorff A."/>
            <person name="Hensen N."/>
            <person name="Bonometti L."/>
            <person name="Westerberg I."/>
            <person name="Brannstrom I.O."/>
            <person name="Guillou S."/>
            <person name="Cros-Aarteil S."/>
            <person name="Calhoun S."/>
            <person name="Haridas S."/>
            <person name="Kuo A."/>
            <person name="Mondo S."/>
            <person name="Pangilinan J."/>
            <person name="Riley R."/>
            <person name="Labutti K."/>
            <person name="Andreopoulos B."/>
            <person name="Lipzen A."/>
            <person name="Chen C."/>
            <person name="Yanf M."/>
            <person name="Daum C."/>
            <person name="Ng V."/>
            <person name="Clum A."/>
            <person name="Ohm R."/>
            <person name="Martin F."/>
            <person name="Silar P."/>
            <person name="Natvig D."/>
            <person name="Lalanne C."/>
            <person name="Gautier V."/>
            <person name="Ament-Velasquez S.L."/>
            <person name="Kruys A."/>
            <person name="Hutchinson M.I."/>
            <person name="Powell A.J."/>
            <person name="Barry K."/>
            <person name="Miller A.N."/>
            <person name="Grigoriev I.V."/>
            <person name="Debuchy R."/>
            <person name="Gladieux P."/>
            <person name="Thoren M.H."/>
            <person name="Johannesson H."/>
        </authorList>
    </citation>
    <scope>NUCLEOTIDE SEQUENCE</scope>
    <source>
        <strain evidence="2">CBS 315.58</strain>
    </source>
</reference>
<feature type="signal peptide" evidence="1">
    <location>
        <begin position="1"/>
        <end position="30"/>
    </location>
</feature>
<evidence type="ECO:0000256" key="1">
    <source>
        <dbReference type="SAM" id="SignalP"/>
    </source>
</evidence>
<protein>
    <submittedName>
        <fullName evidence="2">Uncharacterized protein</fullName>
    </submittedName>
</protein>
<comment type="caution">
    <text evidence="2">The sequence shown here is derived from an EMBL/GenBank/DDBJ whole genome shotgun (WGS) entry which is preliminary data.</text>
</comment>
<proteinExistence type="predicted"/>
<sequence>MRPSLFSSTLLTGVAVPLLVSSLSIPPAYSEPLSKQLDKKDNLELDFELDKPPIQPAFSEDTQDKHLRFDYPRRSWTSSRWPERHLPEHCITEAQFNGLYPLDFEVRDVWFSDCGVPWAVCRHKDAKEKWRDILNTFSAVPVGMRQYVANLVILPGAIDTGENATIQAVAYTRGSVLVFSPSYFKLGVLFHEIAHIMDMVALAPFLERQGYPEGTPFSKTKYWKYAYGNDSAVPTPYARASWQEDFADSGRWAMSHVSRYRGLVEYSKGWVGCRTQIEAFMYWMKKSIFPSKGICTGKMEGGQVVKVVVAGEDEVEVEDGRKRPGTKVAGSGVPPIVMPAGAANMFFAYHGAA</sequence>
<dbReference type="Proteomes" id="UP001303160">
    <property type="component" value="Unassembled WGS sequence"/>
</dbReference>
<organism evidence="2 3">
    <name type="scientific">Triangularia verruculosa</name>
    <dbReference type="NCBI Taxonomy" id="2587418"/>
    <lineage>
        <taxon>Eukaryota</taxon>
        <taxon>Fungi</taxon>
        <taxon>Dikarya</taxon>
        <taxon>Ascomycota</taxon>
        <taxon>Pezizomycotina</taxon>
        <taxon>Sordariomycetes</taxon>
        <taxon>Sordariomycetidae</taxon>
        <taxon>Sordariales</taxon>
        <taxon>Podosporaceae</taxon>
        <taxon>Triangularia</taxon>
    </lineage>
</organism>
<feature type="chain" id="PRO_5042843739" evidence="1">
    <location>
        <begin position="31"/>
        <end position="353"/>
    </location>
</feature>
<keyword evidence="3" id="KW-1185">Reference proteome</keyword>
<name>A0AAN6X8W4_9PEZI</name>
<dbReference type="AlphaFoldDB" id="A0AAN6X8W4"/>
<accession>A0AAN6X8W4</accession>
<keyword evidence="1" id="KW-0732">Signal</keyword>
<gene>
    <name evidence="2" type="ORF">QBC40DRAFT_300640</name>
</gene>
<evidence type="ECO:0000313" key="2">
    <source>
        <dbReference type="EMBL" id="KAK4196034.1"/>
    </source>
</evidence>
<dbReference type="EMBL" id="MU863995">
    <property type="protein sequence ID" value="KAK4196034.1"/>
    <property type="molecule type" value="Genomic_DNA"/>
</dbReference>